<evidence type="ECO:0000256" key="1">
    <source>
        <dbReference type="SAM" id="Coils"/>
    </source>
</evidence>
<dbReference type="EMBL" id="JAMSHJ010000001">
    <property type="protein sequence ID" value="KAI5443380.1"/>
    <property type="molecule type" value="Genomic_DNA"/>
</dbReference>
<keyword evidence="3" id="KW-1185">Reference proteome</keyword>
<reference evidence="2 3" key="1">
    <citation type="journal article" date="2022" name="Nat. Genet.">
        <title>Improved pea reference genome and pan-genome highlight genomic features and evolutionary characteristics.</title>
        <authorList>
            <person name="Yang T."/>
            <person name="Liu R."/>
            <person name="Luo Y."/>
            <person name="Hu S."/>
            <person name="Wang D."/>
            <person name="Wang C."/>
            <person name="Pandey M.K."/>
            <person name="Ge S."/>
            <person name="Xu Q."/>
            <person name="Li N."/>
            <person name="Li G."/>
            <person name="Huang Y."/>
            <person name="Saxena R.K."/>
            <person name="Ji Y."/>
            <person name="Li M."/>
            <person name="Yan X."/>
            <person name="He Y."/>
            <person name="Liu Y."/>
            <person name="Wang X."/>
            <person name="Xiang C."/>
            <person name="Varshney R.K."/>
            <person name="Ding H."/>
            <person name="Gao S."/>
            <person name="Zong X."/>
        </authorList>
    </citation>
    <scope>NUCLEOTIDE SEQUENCE [LARGE SCALE GENOMIC DNA]</scope>
    <source>
        <strain evidence="2 3">cv. Zhongwan 6</strain>
    </source>
</reference>
<dbReference type="Gramene" id="Psat01G0214900-T1">
    <property type="protein sequence ID" value="KAI5443380.1"/>
    <property type="gene ID" value="KIW84_012149"/>
</dbReference>
<evidence type="ECO:0000313" key="3">
    <source>
        <dbReference type="Proteomes" id="UP001058974"/>
    </source>
</evidence>
<comment type="caution">
    <text evidence="2">The sequence shown here is derived from an EMBL/GenBank/DDBJ whole genome shotgun (WGS) entry which is preliminary data.</text>
</comment>
<gene>
    <name evidence="2" type="ORF">KIW84_012149</name>
</gene>
<keyword evidence="1" id="KW-0175">Coiled coil</keyword>
<dbReference type="SUPFAM" id="SSF54001">
    <property type="entry name" value="Cysteine proteinases"/>
    <property type="match status" value="1"/>
</dbReference>
<dbReference type="PANTHER" id="PTHR33018:SF34">
    <property type="entry name" value="OS02G0472350 PROTEIN"/>
    <property type="match status" value="1"/>
</dbReference>
<protein>
    <recommendedName>
        <fullName evidence="4">Ubiquitin-like protease family profile domain-containing protein</fullName>
    </recommendedName>
</protein>
<dbReference type="PANTHER" id="PTHR33018">
    <property type="entry name" value="OS10G0338966 PROTEIN-RELATED"/>
    <property type="match status" value="1"/>
</dbReference>
<sequence>MEERRKKVIEEAKGDESLMVDPPELKRYEAWLMARQKPSGNFTSEATNLVASKIGELVEKNTQGTIVFEGRDDILTVALGINEHPGRIRTAPRGVGFKKFYGKSSRSTLGGVSQDDLLAHLQALEQKMNIDFQHKLQKHLQQQRTELQQQMQKEMQEERAQIQQGMKLLQQMQLELRSERPKEMFIKEHVESVGTSTNGSCSKVMTTEDLTKKMDASEDYLKKINNLKENSFSLDLDHETSELSVFIDRVDLNELTSGIKWLSTSILSLWCTNHWQLFVICPEDNIIFWFCSLNRSPKKNIKVILEGALEGYHLLRGIKKKKPNWKNIMGHQQDNGWACGYYVMKNMFDIIDACIVERFNEIFTDTSSYEKESIDHIRQLWAQFFLQKVEEQENQEKKDLMTK</sequence>
<accession>A0A9D5BGT8</accession>
<dbReference type="AlphaFoldDB" id="A0A9D5BGT8"/>
<organism evidence="2 3">
    <name type="scientific">Pisum sativum</name>
    <name type="common">Garden pea</name>
    <name type="synonym">Lathyrus oleraceus</name>
    <dbReference type="NCBI Taxonomy" id="3888"/>
    <lineage>
        <taxon>Eukaryota</taxon>
        <taxon>Viridiplantae</taxon>
        <taxon>Streptophyta</taxon>
        <taxon>Embryophyta</taxon>
        <taxon>Tracheophyta</taxon>
        <taxon>Spermatophyta</taxon>
        <taxon>Magnoliopsida</taxon>
        <taxon>eudicotyledons</taxon>
        <taxon>Gunneridae</taxon>
        <taxon>Pentapetalae</taxon>
        <taxon>rosids</taxon>
        <taxon>fabids</taxon>
        <taxon>Fabales</taxon>
        <taxon>Fabaceae</taxon>
        <taxon>Papilionoideae</taxon>
        <taxon>50 kb inversion clade</taxon>
        <taxon>NPAAA clade</taxon>
        <taxon>Hologalegina</taxon>
        <taxon>IRL clade</taxon>
        <taxon>Fabeae</taxon>
        <taxon>Lathyrus</taxon>
    </lineage>
</organism>
<feature type="coiled-coil region" evidence="1">
    <location>
        <begin position="133"/>
        <end position="175"/>
    </location>
</feature>
<evidence type="ECO:0000313" key="2">
    <source>
        <dbReference type="EMBL" id="KAI5443380.1"/>
    </source>
</evidence>
<dbReference type="Proteomes" id="UP001058974">
    <property type="component" value="Chromosome 1"/>
</dbReference>
<evidence type="ECO:0008006" key="4">
    <source>
        <dbReference type="Google" id="ProtNLM"/>
    </source>
</evidence>
<proteinExistence type="predicted"/>
<dbReference type="Gene3D" id="3.40.395.10">
    <property type="entry name" value="Adenoviral Proteinase, Chain A"/>
    <property type="match status" value="1"/>
</dbReference>
<name>A0A9D5BGT8_PEA</name>
<dbReference type="InterPro" id="IPR038765">
    <property type="entry name" value="Papain-like_cys_pep_sf"/>
</dbReference>